<evidence type="ECO:0000256" key="1">
    <source>
        <dbReference type="ARBA" id="ARBA00006817"/>
    </source>
</evidence>
<dbReference type="Pfam" id="PF08327">
    <property type="entry name" value="AHSA1"/>
    <property type="match status" value="1"/>
</dbReference>
<organism evidence="3 4">
    <name type="scientific">Uliginosibacterium sediminicola</name>
    <dbReference type="NCBI Taxonomy" id="2024550"/>
    <lineage>
        <taxon>Bacteria</taxon>
        <taxon>Pseudomonadati</taxon>
        <taxon>Pseudomonadota</taxon>
        <taxon>Betaproteobacteria</taxon>
        <taxon>Rhodocyclales</taxon>
        <taxon>Zoogloeaceae</taxon>
        <taxon>Uliginosibacterium</taxon>
    </lineage>
</organism>
<protein>
    <submittedName>
        <fullName evidence="3">SRPBCC domain-containing protein</fullName>
    </submittedName>
</protein>
<dbReference type="SUPFAM" id="SSF55961">
    <property type="entry name" value="Bet v1-like"/>
    <property type="match status" value="1"/>
</dbReference>
<keyword evidence="4" id="KW-1185">Reference proteome</keyword>
<reference evidence="3 4" key="1">
    <citation type="journal article" date="2018" name="Int. J. Syst. Evol. Microbiol.">
        <title>Uliginosibacterium sediminicola sp. nov., isolated from freshwater sediment.</title>
        <authorList>
            <person name="Hwang W.M."/>
            <person name="Kim S.M."/>
            <person name="Kang K."/>
            <person name="Ahn T.Y."/>
        </authorList>
    </citation>
    <scope>NUCLEOTIDE SEQUENCE [LARGE SCALE GENOMIC DNA]</scope>
    <source>
        <strain evidence="3 4">M1-21</strain>
    </source>
</reference>
<proteinExistence type="inferred from homology"/>
<gene>
    <name evidence="3" type="ORF">ABDB84_02620</name>
</gene>
<evidence type="ECO:0000313" key="4">
    <source>
        <dbReference type="Proteomes" id="UP001410394"/>
    </source>
</evidence>
<dbReference type="InterPro" id="IPR023393">
    <property type="entry name" value="START-like_dom_sf"/>
</dbReference>
<dbReference type="InterPro" id="IPR013538">
    <property type="entry name" value="ASHA1/2-like_C"/>
</dbReference>
<feature type="domain" description="Activator of Hsp90 ATPase homologue 1/2-like C-terminal" evidence="2">
    <location>
        <begin position="11"/>
        <end position="132"/>
    </location>
</feature>
<comment type="caution">
    <text evidence="3">The sequence shown here is derived from an EMBL/GenBank/DDBJ whole genome shotgun (WGS) entry which is preliminary data.</text>
</comment>
<dbReference type="EMBL" id="JBDIVE010000001">
    <property type="protein sequence ID" value="MEN3067355.1"/>
    <property type="molecule type" value="Genomic_DNA"/>
</dbReference>
<dbReference type="Proteomes" id="UP001410394">
    <property type="component" value="Unassembled WGS sequence"/>
</dbReference>
<dbReference type="RefSeq" id="WP_345918122.1">
    <property type="nucleotide sequence ID" value="NZ_JBDIVE010000001.1"/>
</dbReference>
<accession>A0ABU9YUF5</accession>
<dbReference type="Gene3D" id="3.30.530.20">
    <property type="match status" value="1"/>
</dbReference>
<evidence type="ECO:0000259" key="2">
    <source>
        <dbReference type="Pfam" id="PF08327"/>
    </source>
</evidence>
<comment type="similarity">
    <text evidence="1">Belongs to the AHA1 family.</text>
</comment>
<sequence>MKIQVEKTVSAPIAKVWSAYTTPADIKQWNAASDDWHTTLAEVDLRVGGAFKSRMEAKDGSVGFDFAGTYTRVDVHQTIEYAFGDRTALVVFTTTAEGVNVCVSFDSEDTHSIEQQQQGWQAILNNFARHVEAAR</sequence>
<name>A0ABU9YUF5_9RHOO</name>
<evidence type="ECO:0000313" key="3">
    <source>
        <dbReference type="EMBL" id="MEN3067355.1"/>
    </source>
</evidence>